<feature type="compositionally biased region" description="Basic and acidic residues" evidence="1">
    <location>
        <begin position="465"/>
        <end position="474"/>
    </location>
</feature>
<feature type="region of interest" description="Disordered" evidence="1">
    <location>
        <begin position="504"/>
        <end position="591"/>
    </location>
</feature>
<dbReference type="EMBL" id="VFLP01000032">
    <property type="protein sequence ID" value="TRX92967.1"/>
    <property type="molecule type" value="Genomic_DNA"/>
</dbReference>
<feature type="compositionally biased region" description="Basic and acidic residues" evidence="1">
    <location>
        <begin position="420"/>
        <end position="431"/>
    </location>
</feature>
<protein>
    <submittedName>
        <fullName evidence="2">Uncharacterized protein</fullName>
    </submittedName>
</protein>
<feature type="compositionally biased region" description="Basic and acidic residues" evidence="1">
    <location>
        <begin position="203"/>
        <end position="240"/>
    </location>
</feature>
<dbReference type="STRING" id="2512241.A0A553HYE1"/>
<feature type="compositionally biased region" description="Basic and acidic residues" evidence="1">
    <location>
        <begin position="308"/>
        <end position="320"/>
    </location>
</feature>
<feature type="compositionally biased region" description="Low complexity" evidence="1">
    <location>
        <begin position="475"/>
        <end position="484"/>
    </location>
</feature>
<sequence length="591" mass="65841">MKKRNSMPPPHVAYMEEADDDGHVLSGAEPKYARSVAPGSPRRQQPNTSKTRRNSRRAADVCSSTDSSDSTAHPSTSKGKSKSKSKDERRSSAVVVSSKQRPTVRSAKTAPSRPMDDPSAYYTVPHHPGPSRPRAQTRPESYYGQSHSRPPPPRMPISGPAFYQPPPLPGMVPPSFPPPSWQAPFPGPMQPPLPPPPAPMDHFGPRDLGPRDLGPRDHGPRDHGPRDHGPRDHGPRDLAMRFRRPSSSMGFRQVSNPYEYEASPERSMERSLERSIARRSSMSRKASKEIKEYEDRKRMPPPPRPKSTRPERVERPERIVLKPQPSSNNTRRKSVVFDDDDLDGDSTLSYDVRDALRRGSGVEYGSSPFLNSRQSYDATESVFDYEDDEEEEEEEDDFYYEEEPPPPPRPRSRSRRKSHVGIEDKIRDASRYQDNMGGGPTSALTAEALRKVKTGGSSRSTRSSASRDESEYKHSATTHTTRSSSGEDDITIKVSAGCVVEVGNVKIHSTEGGEVSVGRTGTSRAGSDRGTSIYGDERLLRDDRRSRSDRSSTRMRANSQAAYARGLPAPSSYTPSPLYSRYDYDDDSSYE</sequence>
<feature type="region of interest" description="Disordered" evidence="1">
    <location>
        <begin position="1"/>
        <end position="491"/>
    </location>
</feature>
<gene>
    <name evidence="2" type="ORF">FHL15_006105</name>
</gene>
<proteinExistence type="predicted"/>
<reference evidence="3" key="1">
    <citation type="submission" date="2019-06" db="EMBL/GenBank/DDBJ databases">
        <title>Draft genome sequence of the griseofulvin-producing fungus Xylaria cubensis strain G536.</title>
        <authorList>
            <person name="Mead M.E."/>
            <person name="Raja H.A."/>
            <person name="Steenwyk J.L."/>
            <person name="Knowles S.L."/>
            <person name="Oberlies N.H."/>
            <person name="Rokas A."/>
        </authorList>
    </citation>
    <scope>NUCLEOTIDE SEQUENCE [LARGE SCALE GENOMIC DNA]</scope>
    <source>
        <strain evidence="3">G536</strain>
    </source>
</reference>
<accession>A0A553HYE1</accession>
<evidence type="ECO:0000313" key="2">
    <source>
        <dbReference type="EMBL" id="TRX92967.1"/>
    </source>
</evidence>
<dbReference type="AlphaFoldDB" id="A0A553HYE1"/>
<evidence type="ECO:0000256" key="1">
    <source>
        <dbReference type="SAM" id="MobiDB-lite"/>
    </source>
</evidence>
<dbReference type="InterPro" id="IPR051412">
    <property type="entry name" value="Formin_Homology_Diaphanous_sf"/>
</dbReference>
<feature type="compositionally biased region" description="Acidic residues" evidence="1">
    <location>
        <begin position="383"/>
        <end position="404"/>
    </location>
</feature>
<feature type="compositionally biased region" description="Basic residues" evidence="1">
    <location>
        <begin position="410"/>
        <end position="419"/>
    </location>
</feature>
<comment type="caution">
    <text evidence="2">The sequence shown here is derived from an EMBL/GenBank/DDBJ whole genome shotgun (WGS) entry which is preliminary data.</text>
</comment>
<feature type="compositionally biased region" description="Polar residues" evidence="1">
    <location>
        <begin position="94"/>
        <end position="103"/>
    </location>
</feature>
<dbReference type="PANTHER" id="PTHR45691:SF6">
    <property type="entry name" value="PROTEIN DIAPHANOUS"/>
    <property type="match status" value="1"/>
</dbReference>
<evidence type="ECO:0000313" key="3">
    <source>
        <dbReference type="Proteomes" id="UP000319160"/>
    </source>
</evidence>
<dbReference type="GO" id="GO:0030041">
    <property type="term" value="P:actin filament polymerization"/>
    <property type="evidence" value="ECO:0007669"/>
    <property type="project" value="TreeGrafter"/>
</dbReference>
<feature type="compositionally biased region" description="Basic and acidic residues" evidence="1">
    <location>
        <begin position="286"/>
        <end position="298"/>
    </location>
</feature>
<dbReference type="OrthoDB" id="4898142at2759"/>
<dbReference type="Proteomes" id="UP000319160">
    <property type="component" value="Unassembled WGS sequence"/>
</dbReference>
<keyword evidence="3" id="KW-1185">Reference proteome</keyword>
<dbReference type="PANTHER" id="PTHR45691">
    <property type="entry name" value="PROTEIN DIAPHANOUS"/>
    <property type="match status" value="1"/>
</dbReference>
<feature type="compositionally biased region" description="Basic and acidic residues" evidence="1">
    <location>
        <begin position="535"/>
        <end position="552"/>
    </location>
</feature>
<feature type="compositionally biased region" description="Polar residues" evidence="1">
    <location>
        <begin position="245"/>
        <end position="256"/>
    </location>
</feature>
<feature type="compositionally biased region" description="Pro residues" evidence="1">
    <location>
        <begin position="163"/>
        <end position="199"/>
    </location>
</feature>
<organism evidence="2 3">
    <name type="scientific">Xylaria flabelliformis</name>
    <dbReference type="NCBI Taxonomy" id="2512241"/>
    <lineage>
        <taxon>Eukaryota</taxon>
        <taxon>Fungi</taxon>
        <taxon>Dikarya</taxon>
        <taxon>Ascomycota</taxon>
        <taxon>Pezizomycotina</taxon>
        <taxon>Sordariomycetes</taxon>
        <taxon>Xylariomycetidae</taxon>
        <taxon>Xylariales</taxon>
        <taxon>Xylariaceae</taxon>
        <taxon>Xylaria</taxon>
    </lineage>
</organism>
<feature type="compositionally biased region" description="Basic and acidic residues" evidence="1">
    <location>
        <begin position="263"/>
        <end position="276"/>
    </location>
</feature>
<feature type="compositionally biased region" description="Low complexity" evidence="1">
    <location>
        <begin position="60"/>
        <end position="78"/>
    </location>
</feature>
<feature type="compositionally biased region" description="Polar residues" evidence="1">
    <location>
        <begin position="368"/>
        <end position="378"/>
    </location>
</feature>
<name>A0A553HYE1_9PEZI</name>
<dbReference type="GO" id="GO:0005884">
    <property type="term" value="C:actin filament"/>
    <property type="evidence" value="ECO:0007669"/>
    <property type="project" value="TreeGrafter"/>
</dbReference>